<feature type="transmembrane region" description="Helical" evidence="7">
    <location>
        <begin position="279"/>
        <end position="300"/>
    </location>
</feature>
<keyword evidence="10" id="KW-1185">Reference proteome</keyword>
<reference evidence="9 10" key="1">
    <citation type="submission" date="2020-08" db="EMBL/GenBank/DDBJ databases">
        <title>Genomic Encyclopedia of Type Strains, Phase IV (KMG-IV): sequencing the most valuable type-strain genomes for metagenomic binning, comparative biology and taxonomic classification.</title>
        <authorList>
            <person name="Goeker M."/>
        </authorList>
    </citation>
    <scope>NUCLEOTIDE SEQUENCE [LARGE SCALE GENOMIC DNA]</scope>
    <source>
        <strain evidence="9 10">DSM 106739</strain>
    </source>
</reference>
<evidence type="ECO:0000256" key="2">
    <source>
        <dbReference type="ARBA" id="ARBA00006464"/>
    </source>
</evidence>
<sequence>MLARLEAHRTPLRNNVTLSGVVETFLDPVVVILTLFACALIFGEAIDADYVILSLIAFSLSFPGNTLLSDPLRRVAKDAFLNSMILAGILLLLGYATGYASYFPSDLLFAWFASLPIVLFSSHALARLAIPRLLSLSEAEVSAVVCGCNDIGSQLATHFQSNRFLGVRLKGFFDDRSRERLGAGDHVQLLGALSEVASYVKQHRIDRIYLALPMATQPRILALLDDLKDTTASIYFVPDIFVTDLIQGRTESVAGMPVVAVCETPFSGFNGLIKRVEDIVLSSIILLLIAPILVAVAIGVKRSSPGPVIFKQRRYGLDGKEIMVYKFRSMSVTEDGAKTYTQVTRNDSRVTPFGAFIRKTSLDELPQFINVLQGRMSIVGPRPHAIAVNEQYRSLIPGYMVRHKVKPGITGWAQVNGYRGGDDLEHMKGRIQYDLEYLRHWTITMDIWIIIKTALLVVRDESAY</sequence>
<proteinExistence type="inferred from homology"/>
<dbReference type="InterPro" id="IPR003362">
    <property type="entry name" value="Bact_transf"/>
</dbReference>
<dbReference type="PANTHER" id="PTHR30576">
    <property type="entry name" value="COLANIC BIOSYNTHESIS UDP-GLUCOSE LIPID CARRIER TRANSFERASE"/>
    <property type="match status" value="1"/>
</dbReference>
<evidence type="ECO:0000256" key="7">
    <source>
        <dbReference type="SAM" id="Phobius"/>
    </source>
</evidence>
<dbReference type="RefSeq" id="WP_207064309.1">
    <property type="nucleotide sequence ID" value="NZ_BAABLE010000011.1"/>
</dbReference>
<evidence type="ECO:0000313" key="10">
    <source>
        <dbReference type="Proteomes" id="UP000561045"/>
    </source>
</evidence>
<feature type="transmembrane region" description="Helical" evidence="7">
    <location>
        <begin position="48"/>
        <end position="68"/>
    </location>
</feature>
<dbReference type="Gene3D" id="3.40.50.720">
    <property type="entry name" value="NAD(P)-binding Rossmann-like Domain"/>
    <property type="match status" value="1"/>
</dbReference>
<dbReference type="Pfam" id="PF13727">
    <property type="entry name" value="CoA_binding_3"/>
    <property type="match status" value="1"/>
</dbReference>
<keyword evidence="3 9" id="KW-0808">Transferase</keyword>
<dbReference type="SUPFAM" id="SSF51735">
    <property type="entry name" value="NAD(P)-binding Rossmann-fold domains"/>
    <property type="match status" value="1"/>
</dbReference>
<name>A0A840BH98_9RHOO</name>
<organism evidence="9 10">
    <name type="scientific">Niveibacterium umoris</name>
    <dbReference type="NCBI Taxonomy" id="1193620"/>
    <lineage>
        <taxon>Bacteria</taxon>
        <taxon>Pseudomonadati</taxon>
        <taxon>Pseudomonadota</taxon>
        <taxon>Betaproteobacteria</taxon>
        <taxon>Rhodocyclales</taxon>
        <taxon>Rhodocyclaceae</taxon>
        <taxon>Niveibacterium</taxon>
    </lineage>
</organism>
<dbReference type="InterPro" id="IPR036291">
    <property type="entry name" value="NAD(P)-bd_dom_sf"/>
</dbReference>
<dbReference type="PANTHER" id="PTHR30576:SF21">
    <property type="entry name" value="UDP-GLUCOSE:UNDECAPRENYL-PHOSPHATE GLUCOSE-1-PHOSPHATE TRANSFERASE"/>
    <property type="match status" value="1"/>
</dbReference>
<comment type="similarity">
    <text evidence="2">Belongs to the bacterial sugar transferase family.</text>
</comment>
<evidence type="ECO:0000256" key="3">
    <source>
        <dbReference type="ARBA" id="ARBA00022679"/>
    </source>
</evidence>
<dbReference type="GO" id="GO:0089702">
    <property type="term" value="F:undecaprenyl-phosphate glucose phosphotransferase activity"/>
    <property type="evidence" value="ECO:0007669"/>
    <property type="project" value="TreeGrafter"/>
</dbReference>
<dbReference type="AlphaFoldDB" id="A0A840BH98"/>
<dbReference type="GO" id="GO:0009242">
    <property type="term" value="P:colanic acid biosynthetic process"/>
    <property type="evidence" value="ECO:0007669"/>
    <property type="project" value="TreeGrafter"/>
</dbReference>
<gene>
    <name evidence="9" type="ORF">GGR36_000922</name>
</gene>
<dbReference type="InterPro" id="IPR017475">
    <property type="entry name" value="EPS_sugar_tfrase"/>
</dbReference>
<feature type="transmembrane region" description="Helical" evidence="7">
    <location>
        <begin position="80"/>
        <end position="102"/>
    </location>
</feature>
<dbReference type="EMBL" id="JACIET010000001">
    <property type="protein sequence ID" value="MBB4011614.1"/>
    <property type="molecule type" value="Genomic_DNA"/>
</dbReference>
<evidence type="ECO:0000313" key="9">
    <source>
        <dbReference type="EMBL" id="MBB4011614.1"/>
    </source>
</evidence>
<comment type="caution">
    <text evidence="9">The sequence shown here is derived from an EMBL/GenBank/DDBJ whole genome shotgun (WGS) entry which is preliminary data.</text>
</comment>
<dbReference type="InterPro" id="IPR017473">
    <property type="entry name" value="Undecaprenyl-P_gluc_Ptfrase"/>
</dbReference>
<dbReference type="NCBIfam" id="TIGR03025">
    <property type="entry name" value="EPS_sugtrans"/>
    <property type="match status" value="1"/>
</dbReference>
<evidence type="ECO:0000256" key="4">
    <source>
        <dbReference type="ARBA" id="ARBA00022692"/>
    </source>
</evidence>
<feature type="domain" description="Bacterial sugar transferase" evidence="8">
    <location>
        <begin position="274"/>
        <end position="458"/>
    </location>
</feature>
<evidence type="ECO:0000256" key="5">
    <source>
        <dbReference type="ARBA" id="ARBA00022989"/>
    </source>
</evidence>
<protein>
    <submittedName>
        <fullName evidence="9">Putative colanic acid biosynthesis UDP-glucose lipid carrier transferase</fullName>
    </submittedName>
</protein>
<feature type="transmembrane region" description="Helical" evidence="7">
    <location>
        <begin position="108"/>
        <end position="130"/>
    </location>
</feature>
<dbReference type="Proteomes" id="UP000561045">
    <property type="component" value="Unassembled WGS sequence"/>
</dbReference>
<dbReference type="GO" id="GO:0016020">
    <property type="term" value="C:membrane"/>
    <property type="evidence" value="ECO:0007669"/>
    <property type="project" value="UniProtKB-SubCell"/>
</dbReference>
<evidence type="ECO:0000259" key="8">
    <source>
        <dbReference type="Pfam" id="PF02397"/>
    </source>
</evidence>
<comment type="subcellular location">
    <subcellularLocation>
        <location evidence="1">Membrane</location>
        <topology evidence="1">Multi-pass membrane protein</topology>
    </subcellularLocation>
</comment>
<accession>A0A840BH98</accession>
<dbReference type="NCBIfam" id="TIGR03023">
    <property type="entry name" value="WcaJ_sugtrans"/>
    <property type="match status" value="1"/>
</dbReference>
<dbReference type="Pfam" id="PF02397">
    <property type="entry name" value="Bac_transf"/>
    <property type="match status" value="1"/>
</dbReference>
<keyword evidence="6 7" id="KW-0472">Membrane</keyword>
<keyword evidence="5 7" id="KW-1133">Transmembrane helix</keyword>
<evidence type="ECO:0000256" key="6">
    <source>
        <dbReference type="ARBA" id="ARBA00023136"/>
    </source>
</evidence>
<evidence type="ECO:0000256" key="1">
    <source>
        <dbReference type="ARBA" id="ARBA00004141"/>
    </source>
</evidence>
<keyword evidence="4 7" id="KW-0812">Transmembrane</keyword>
<feature type="transmembrane region" description="Helical" evidence="7">
    <location>
        <begin position="21"/>
        <end position="42"/>
    </location>
</feature>